<dbReference type="EMBL" id="JACCJB010000017">
    <property type="protein sequence ID" value="KAF6220121.1"/>
    <property type="molecule type" value="Genomic_DNA"/>
</dbReference>
<feature type="region of interest" description="Disordered" evidence="1">
    <location>
        <begin position="155"/>
        <end position="176"/>
    </location>
</feature>
<organism evidence="2 3">
    <name type="scientific">Letharia lupina</name>
    <dbReference type="NCBI Taxonomy" id="560253"/>
    <lineage>
        <taxon>Eukaryota</taxon>
        <taxon>Fungi</taxon>
        <taxon>Dikarya</taxon>
        <taxon>Ascomycota</taxon>
        <taxon>Pezizomycotina</taxon>
        <taxon>Lecanoromycetes</taxon>
        <taxon>OSLEUM clade</taxon>
        <taxon>Lecanoromycetidae</taxon>
        <taxon>Lecanorales</taxon>
        <taxon>Lecanorineae</taxon>
        <taxon>Parmeliaceae</taxon>
        <taxon>Letharia</taxon>
    </lineage>
</organism>
<feature type="region of interest" description="Disordered" evidence="1">
    <location>
        <begin position="98"/>
        <end position="132"/>
    </location>
</feature>
<evidence type="ECO:0000313" key="2">
    <source>
        <dbReference type="EMBL" id="KAF6220121.1"/>
    </source>
</evidence>
<keyword evidence="3" id="KW-1185">Reference proteome</keyword>
<dbReference type="RefSeq" id="XP_037149556.1">
    <property type="nucleotide sequence ID" value="XM_037294175.1"/>
</dbReference>
<sequence>MCQDLRPVNTYTQPNPWPPEIILEYANYKAADSLSGAASSSYRRERRRREAEVNALAWTSGRQTYTPMNLTPESHYELLPMAVDWKDKAQTHHVLRKGFNDAHSRAYKSPKDKEKHQKKIEEAKRTVKSAGKKVDEHELYQGLFMQSDPYDSLDWASAGSSKQANRQRIKVYDYGK</sequence>
<name>A0A8H6CBF3_9LECA</name>
<dbReference type="AlphaFoldDB" id="A0A8H6CBF3"/>
<reference evidence="2 3" key="1">
    <citation type="journal article" date="2020" name="Genomics">
        <title>Complete, high-quality genomes from long-read metagenomic sequencing of two wolf lichen thalli reveals enigmatic genome architecture.</title>
        <authorList>
            <person name="McKenzie S.K."/>
            <person name="Walston R.F."/>
            <person name="Allen J.L."/>
        </authorList>
    </citation>
    <scope>NUCLEOTIDE SEQUENCE [LARGE SCALE GENOMIC DNA]</scope>
    <source>
        <strain evidence="2">WasteWater1</strain>
    </source>
</reference>
<gene>
    <name evidence="2" type="ORF">HO133_003252</name>
</gene>
<feature type="compositionally biased region" description="Basic and acidic residues" evidence="1">
    <location>
        <begin position="98"/>
        <end position="125"/>
    </location>
</feature>
<evidence type="ECO:0000256" key="1">
    <source>
        <dbReference type="SAM" id="MobiDB-lite"/>
    </source>
</evidence>
<evidence type="ECO:0000313" key="3">
    <source>
        <dbReference type="Proteomes" id="UP000593566"/>
    </source>
</evidence>
<accession>A0A8H6CBF3</accession>
<proteinExistence type="predicted"/>
<dbReference type="Proteomes" id="UP000593566">
    <property type="component" value="Unassembled WGS sequence"/>
</dbReference>
<dbReference type="GeneID" id="59331663"/>
<comment type="caution">
    <text evidence="2">The sequence shown here is derived from an EMBL/GenBank/DDBJ whole genome shotgun (WGS) entry which is preliminary data.</text>
</comment>
<protein>
    <submittedName>
        <fullName evidence="2">Uncharacterized protein</fullName>
    </submittedName>
</protein>